<dbReference type="RefSeq" id="WP_076423554.1">
    <property type="nucleotide sequence ID" value="NZ_FTMP01000001.1"/>
</dbReference>
<name>A0A1N6NDF5_AQUAC</name>
<sequence length="249" mass="26769">MSLFSFQGKFFAGNRLPNGKLEKPVWAGNVPSMTLQLATDSTNKTESFSGNRLQYGRLQRGKTATLNVTFDEFLPQNIALAVWASVLDVAGGSVTGEVFPSGLVAGDRVKLDHPFVSALTITDSAGTPATLPPANYELESANAGLIELLNPGALVQPFKAAYTYASRQSFTMFTAAPPERYILLDGINTENNEPVIVTLYRCKFDPVSELAFINDEYGNFALTGSVLYDVVNAANANLGGFGRIDQKAV</sequence>
<dbReference type="EMBL" id="FTMP01000001">
    <property type="protein sequence ID" value="SIP90105.1"/>
    <property type="molecule type" value="Genomic_DNA"/>
</dbReference>
<evidence type="ECO:0000313" key="1">
    <source>
        <dbReference type="EMBL" id="SIP90105.1"/>
    </source>
</evidence>
<gene>
    <name evidence="1" type="ORF">SAMN05878282_101230</name>
</gene>
<evidence type="ECO:0000313" key="2">
    <source>
        <dbReference type="Proteomes" id="UP000185841"/>
    </source>
</evidence>
<protein>
    <submittedName>
        <fullName evidence="1">Uncharacterized protein</fullName>
    </submittedName>
</protein>
<accession>A0A1N6NDF5</accession>
<dbReference type="AlphaFoldDB" id="A0A1N6NDF5"/>
<proteinExistence type="predicted"/>
<reference evidence="1 2" key="1">
    <citation type="submission" date="2017-01" db="EMBL/GenBank/DDBJ databases">
        <authorList>
            <person name="Mah S.A."/>
            <person name="Swanson W.J."/>
            <person name="Moy G.W."/>
            <person name="Vacquier V.D."/>
        </authorList>
    </citation>
    <scope>NUCLEOTIDE SEQUENCE [LARGE SCALE GENOMIC DNA]</scope>
    <source>
        <strain evidence="1 2">RU36E</strain>
    </source>
</reference>
<organism evidence="1 2">
    <name type="scientific">Aquipseudomonas alcaligenes</name>
    <name type="common">Pseudomonas alcaligenes</name>
    <dbReference type="NCBI Taxonomy" id="43263"/>
    <lineage>
        <taxon>Bacteria</taxon>
        <taxon>Pseudomonadati</taxon>
        <taxon>Pseudomonadota</taxon>
        <taxon>Gammaproteobacteria</taxon>
        <taxon>Pseudomonadales</taxon>
        <taxon>Pseudomonadaceae</taxon>
        <taxon>Aquipseudomonas</taxon>
    </lineage>
</organism>
<dbReference type="InterPro" id="IPR016893">
    <property type="entry name" value="UCP028589"/>
</dbReference>
<dbReference type="PIRSF" id="PIRSF028589">
    <property type="entry name" value="UCP028589"/>
    <property type="match status" value="1"/>
</dbReference>
<dbReference type="Proteomes" id="UP000185841">
    <property type="component" value="Unassembled WGS sequence"/>
</dbReference>